<sequence>MVITVNRFNVFYFSAHYDKIWQGRRLVAVVIFLIISPVGFFAWHLNHRILYYMVDENTIAQMMDDLHVQLIVSTMGFILFVITTGINVVLGAVTAFRYRQLTRQVSSMSLTFAQLLRTLFHAGIFISASTNNRYLASTLQKRLPLIADVYALTGSVFLLIISTDVRRAYLTFYGFRKGTVAVSVSSSAKAKTSFVTTTEHQQRVSSAQFDKNKE</sequence>
<evidence type="ECO:0000256" key="3">
    <source>
        <dbReference type="ARBA" id="ARBA00022692"/>
    </source>
</evidence>
<dbReference type="GO" id="GO:0004888">
    <property type="term" value="F:transmembrane signaling receptor activity"/>
    <property type="evidence" value="ECO:0007669"/>
    <property type="project" value="InterPro"/>
</dbReference>
<dbReference type="GO" id="GO:0007606">
    <property type="term" value="P:sensory perception of chemical stimulus"/>
    <property type="evidence" value="ECO:0007669"/>
    <property type="project" value="UniProtKB-UniRule"/>
</dbReference>
<protein>
    <recommendedName>
        <fullName evidence="6">Serpentine receptor class gamma</fullName>
    </recommendedName>
</protein>
<evidence type="ECO:0000256" key="5">
    <source>
        <dbReference type="ARBA" id="ARBA00023136"/>
    </source>
</evidence>
<feature type="transmembrane region" description="Helical" evidence="6">
    <location>
        <begin position="26"/>
        <end position="46"/>
    </location>
</feature>
<feature type="transmembrane region" description="Helical" evidence="6">
    <location>
        <begin position="66"/>
        <end position="96"/>
    </location>
</feature>
<reference evidence="7" key="1">
    <citation type="journal article" date="2013" name="Genetics">
        <title>The draft genome and transcriptome of Panagrellus redivivus are shaped by the harsh demands of a free-living lifestyle.</title>
        <authorList>
            <person name="Srinivasan J."/>
            <person name="Dillman A.R."/>
            <person name="Macchietto M.G."/>
            <person name="Heikkinen L."/>
            <person name="Lakso M."/>
            <person name="Fracchia K.M."/>
            <person name="Antoshechkin I."/>
            <person name="Mortazavi A."/>
            <person name="Wong G."/>
            <person name="Sternberg P.W."/>
        </authorList>
    </citation>
    <scope>NUCLEOTIDE SEQUENCE [LARGE SCALE GENOMIC DNA]</scope>
    <source>
        <strain evidence="7">MT8872</strain>
    </source>
</reference>
<evidence type="ECO:0000256" key="4">
    <source>
        <dbReference type="ARBA" id="ARBA00022989"/>
    </source>
</evidence>
<evidence type="ECO:0000313" key="7">
    <source>
        <dbReference type="Proteomes" id="UP000492821"/>
    </source>
</evidence>
<dbReference type="Proteomes" id="UP000492821">
    <property type="component" value="Unassembled WGS sequence"/>
</dbReference>
<evidence type="ECO:0000313" key="8">
    <source>
        <dbReference type="WBParaSite" id="Pan_g23934.t1"/>
    </source>
</evidence>
<dbReference type="GO" id="GO:0016020">
    <property type="term" value="C:membrane"/>
    <property type="evidence" value="ECO:0007669"/>
    <property type="project" value="UniProtKB-SubCell"/>
</dbReference>
<reference evidence="8" key="2">
    <citation type="submission" date="2020-10" db="UniProtKB">
        <authorList>
            <consortium name="WormBaseParasite"/>
        </authorList>
    </citation>
    <scope>IDENTIFICATION</scope>
</reference>
<dbReference type="AlphaFoldDB" id="A0A7E4VQF6"/>
<feature type="transmembrane region" description="Helical" evidence="6">
    <location>
        <begin position="108"/>
        <end position="128"/>
    </location>
</feature>
<dbReference type="Pfam" id="PF02118">
    <property type="entry name" value="Srg"/>
    <property type="match status" value="1"/>
</dbReference>
<evidence type="ECO:0000256" key="1">
    <source>
        <dbReference type="ARBA" id="ARBA00004141"/>
    </source>
</evidence>
<organism evidence="7 8">
    <name type="scientific">Panagrellus redivivus</name>
    <name type="common">Microworm</name>
    <dbReference type="NCBI Taxonomy" id="6233"/>
    <lineage>
        <taxon>Eukaryota</taxon>
        <taxon>Metazoa</taxon>
        <taxon>Ecdysozoa</taxon>
        <taxon>Nematoda</taxon>
        <taxon>Chromadorea</taxon>
        <taxon>Rhabditida</taxon>
        <taxon>Tylenchina</taxon>
        <taxon>Panagrolaimomorpha</taxon>
        <taxon>Panagrolaimoidea</taxon>
        <taxon>Panagrolaimidae</taxon>
        <taxon>Panagrellus</taxon>
    </lineage>
</organism>
<comment type="subcellular location">
    <subcellularLocation>
        <location evidence="1">Membrane</location>
        <topology evidence="1">Multi-pass membrane protein</topology>
    </subcellularLocation>
</comment>
<keyword evidence="7" id="KW-1185">Reference proteome</keyword>
<evidence type="ECO:0000256" key="6">
    <source>
        <dbReference type="RuleBase" id="RU280813"/>
    </source>
</evidence>
<name>A0A7E4VQF6_PANRE</name>
<evidence type="ECO:0000256" key="2">
    <source>
        <dbReference type="ARBA" id="ARBA00005692"/>
    </source>
</evidence>
<feature type="transmembrane region" description="Helical" evidence="6">
    <location>
        <begin position="143"/>
        <end position="161"/>
    </location>
</feature>
<dbReference type="WBParaSite" id="Pan_g23934.t1">
    <property type="protein sequence ID" value="Pan_g23934.t1"/>
    <property type="gene ID" value="Pan_g23934"/>
</dbReference>
<comment type="caution">
    <text evidence="6">Lacks conserved residue(s) required for the propagation of feature annotation.</text>
</comment>
<keyword evidence="4 6" id="KW-1133">Transmembrane helix</keyword>
<proteinExistence type="inferred from homology"/>
<accession>A0A7E4VQF6</accession>
<comment type="similarity">
    <text evidence="2 6">Belongs to the nematode receptor-like protein srg family.</text>
</comment>
<dbReference type="InterPro" id="IPR000609">
    <property type="entry name" value="7TM_GPCR_serpentine_rcpt_Srg"/>
</dbReference>
<keyword evidence="3 6" id="KW-0812">Transmembrane</keyword>
<keyword evidence="5 6" id="KW-0472">Membrane</keyword>